<evidence type="ECO:0000256" key="4">
    <source>
        <dbReference type="ARBA" id="ARBA00022840"/>
    </source>
</evidence>
<evidence type="ECO:0000313" key="10">
    <source>
        <dbReference type="EMBL" id="SDU31423.1"/>
    </source>
</evidence>
<protein>
    <submittedName>
        <fullName evidence="10">ATP-binding cassette, subfamily C, CydC</fullName>
    </submittedName>
</protein>
<keyword evidence="5 7" id="KW-1133">Transmembrane helix</keyword>
<evidence type="ECO:0000259" key="9">
    <source>
        <dbReference type="PROSITE" id="PS50929"/>
    </source>
</evidence>
<dbReference type="InterPro" id="IPR014223">
    <property type="entry name" value="ABC_CydC/D"/>
</dbReference>
<dbReference type="RefSeq" id="WP_157719215.1">
    <property type="nucleotide sequence ID" value="NZ_LT629787.1"/>
</dbReference>
<dbReference type="Pfam" id="PF00664">
    <property type="entry name" value="ABC_membrane"/>
    <property type="match status" value="1"/>
</dbReference>
<keyword evidence="4 10" id="KW-0067">ATP-binding</keyword>
<dbReference type="Gene3D" id="3.40.50.300">
    <property type="entry name" value="P-loop containing nucleotide triphosphate hydrolases"/>
    <property type="match status" value="1"/>
</dbReference>
<reference evidence="11" key="1">
    <citation type="submission" date="2016-10" db="EMBL/GenBank/DDBJ databases">
        <authorList>
            <person name="Varghese N."/>
            <person name="Submissions S."/>
        </authorList>
    </citation>
    <scope>NUCLEOTIDE SEQUENCE [LARGE SCALE GENOMIC DNA]</scope>
    <source>
        <strain evidence="11">CECT 8338</strain>
    </source>
</reference>
<feature type="transmembrane region" description="Helical" evidence="7">
    <location>
        <begin position="141"/>
        <end position="162"/>
    </location>
</feature>
<sequence length="552" mass="60036">MRELLPWLTAMRPYRGRLQLGIGLLALTLLAGIGLLALSGWFITATGVTAMLWAAGTRVAFDVYVPGGGIRFFAVTRTLARYTERVFNHNTVLTLLAALRVRHFSALTRLDGNNLARIRASQWLNRLTADIDTLDNLYLRLLAPPLVALLCVLVVSGLLAAVNVHLGLIALALLLLVLLLVTWGSAHLTHNLAAGRVWQLDQLRARCVEQLQGIAELAAAGHLAARQQQLLEQSQQLISEQLRWQQRVAVLQAINLTALLLISLLGLTLALQGYTQSIISGPAGIMIAMALLALHESFAGLPAGSAQWGATLAAAERLNQQTSLQSCLHQPEHPAALPVKGDLFWHSVSVRHAGLQSIDLHLPMATSLAVIGPSGCGKSSLAALAARLIDPDNGQVLFGSTPLTSLDLDQWRSQIGYLTQSTDLLHDSIASNLRLGSPDASDDELWQALDRVELGDMVRELPDGLHSWVGETGRQLSGGEGRRLALARVLLKDPPIVILDEPFTGVDHIRRERIKAWLHSWLQGRTVLLLAHDADALPAADRVLQWPQVWSR</sequence>
<dbReference type="Pfam" id="PF00005">
    <property type="entry name" value="ABC_tran"/>
    <property type="match status" value="1"/>
</dbReference>
<dbReference type="EMBL" id="LT629787">
    <property type="protein sequence ID" value="SDU31423.1"/>
    <property type="molecule type" value="Genomic_DNA"/>
</dbReference>
<dbReference type="GO" id="GO:0045454">
    <property type="term" value="P:cell redox homeostasis"/>
    <property type="evidence" value="ECO:0007669"/>
    <property type="project" value="InterPro"/>
</dbReference>
<dbReference type="InterPro" id="IPR003593">
    <property type="entry name" value="AAA+_ATPase"/>
</dbReference>
<keyword evidence="6 7" id="KW-0472">Membrane</keyword>
<evidence type="ECO:0000256" key="1">
    <source>
        <dbReference type="ARBA" id="ARBA00004651"/>
    </source>
</evidence>
<keyword evidence="11" id="KW-1185">Reference proteome</keyword>
<dbReference type="SUPFAM" id="SSF90123">
    <property type="entry name" value="ABC transporter transmembrane region"/>
    <property type="match status" value="1"/>
</dbReference>
<dbReference type="PANTHER" id="PTHR43394">
    <property type="entry name" value="ATP-DEPENDENT PERMEASE MDL1, MITOCHONDRIAL"/>
    <property type="match status" value="1"/>
</dbReference>
<dbReference type="GO" id="GO:0034775">
    <property type="term" value="P:glutathione transmembrane transport"/>
    <property type="evidence" value="ECO:0007669"/>
    <property type="project" value="InterPro"/>
</dbReference>
<dbReference type="GO" id="GO:0016887">
    <property type="term" value="F:ATP hydrolysis activity"/>
    <property type="evidence" value="ECO:0007669"/>
    <property type="project" value="InterPro"/>
</dbReference>
<dbReference type="AlphaFoldDB" id="A0A1H2HHV9"/>
<feature type="transmembrane region" description="Helical" evidence="7">
    <location>
        <begin position="248"/>
        <end position="271"/>
    </location>
</feature>
<organism evidence="10 11">
    <name type="scientific">Halopseudomonas salegens</name>
    <dbReference type="NCBI Taxonomy" id="1434072"/>
    <lineage>
        <taxon>Bacteria</taxon>
        <taxon>Pseudomonadati</taxon>
        <taxon>Pseudomonadota</taxon>
        <taxon>Gammaproteobacteria</taxon>
        <taxon>Pseudomonadales</taxon>
        <taxon>Pseudomonadaceae</taxon>
        <taxon>Halopseudomonas</taxon>
    </lineage>
</organism>
<dbReference type="SMART" id="SM00382">
    <property type="entry name" value="AAA"/>
    <property type="match status" value="1"/>
</dbReference>
<dbReference type="Proteomes" id="UP000243924">
    <property type="component" value="Chromosome I"/>
</dbReference>
<dbReference type="SUPFAM" id="SSF52540">
    <property type="entry name" value="P-loop containing nucleoside triphosphate hydrolases"/>
    <property type="match status" value="1"/>
</dbReference>
<feature type="transmembrane region" description="Helical" evidence="7">
    <location>
        <begin position="20"/>
        <end position="43"/>
    </location>
</feature>
<evidence type="ECO:0000256" key="6">
    <source>
        <dbReference type="ARBA" id="ARBA00023136"/>
    </source>
</evidence>
<evidence type="ECO:0000256" key="2">
    <source>
        <dbReference type="ARBA" id="ARBA00022692"/>
    </source>
</evidence>
<feature type="transmembrane region" description="Helical" evidence="7">
    <location>
        <begin position="168"/>
        <end position="186"/>
    </location>
</feature>
<dbReference type="GO" id="GO:0005886">
    <property type="term" value="C:plasma membrane"/>
    <property type="evidence" value="ECO:0007669"/>
    <property type="project" value="UniProtKB-SubCell"/>
</dbReference>
<gene>
    <name evidence="10" type="ORF">SAMN05216210_3053</name>
</gene>
<comment type="subcellular location">
    <subcellularLocation>
        <location evidence="1">Cell membrane</location>
        <topology evidence="1">Multi-pass membrane protein</topology>
    </subcellularLocation>
</comment>
<dbReference type="PANTHER" id="PTHR43394:SF1">
    <property type="entry name" value="ATP-BINDING CASSETTE SUB-FAMILY B MEMBER 10, MITOCHONDRIAL"/>
    <property type="match status" value="1"/>
</dbReference>
<evidence type="ECO:0000256" key="5">
    <source>
        <dbReference type="ARBA" id="ARBA00022989"/>
    </source>
</evidence>
<feature type="transmembrane region" description="Helical" evidence="7">
    <location>
        <begin position="63"/>
        <end position="80"/>
    </location>
</feature>
<accession>A0A1H2HHV9</accession>
<dbReference type="GO" id="GO:0005524">
    <property type="term" value="F:ATP binding"/>
    <property type="evidence" value="ECO:0007669"/>
    <property type="project" value="UniProtKB-KW"/>
</dbReference>
<dbReference type="OrthoDB" id="6336411at2"/>
<evidence type="ECO:0000259" key="8">
    <source>
        <dbReference type="PROSITE" id="PS50893"/>
    </source>
</evidence>
<dbReference type="InterPro" id="IPR027417">
    <property type="entry name" value="P-loop_NTPase"/>
</dbReference>
<dbReference type="PROSITE" id="PS50929">
    <property type="entry name" value="ABC_TM1F"/>
    <property type="match status" value="1"/>
</dbReference>
<dbReference type="GO" id="GO:0015421">
    <property type="term" value="F:ABC-type oligopeptide transporter activity"/>
    <property type="evidence" value="ECO:0007669"/>
    <property type="project" value="TreeGrafter"/>
</dbReference>
<name>A0A1H2HHV9_9GAMM</name>
<dbReference type="NCBIfam" id="TIGR02868">
    <property type="entry name" value="CydC"/>
    <property type="match status" value="1"/>
</dbReference>
<keyword evidence="2 7" id="KW-0812">Transmembrane</keyword>
<proteinExistence type="predicted"/>
<keyword evidence="3" id="KW-0547">Nucleotide-binding</keyword>
<feature type="domain" description="ABC transmembrane type-1" evidence="9">
    <location>
        <begin position="20"/>
        <end position="310"/>
    </location>
</feature>
<dbReference type="InterPro" id="IPR011527">
    <property type="entry name" value="ABC1_TM_dom"/>
</dbReference>
<dbReference type="InterPro" id="IPR036640">
    <property type="entry name" value="ABC1_TM_sf"/>
</dbReference>
<dbReference type="InterPro" id="IPR039421">
    <property type="entry name" value="Type_1_exporter"/>
</dbReference>
<dbReference type="InterPro" id="IPR003439">
    <property type="entry name" value="ABC_transporter-like_ATP-bd"/>
</dbReference>
<evidence type="ECO:0000313" key="11">
    <source>
        <dbReference type="Proteomes" id="UP000243924"/>
    </source>
</evidence>
<feature type="domain" description="ABC transporter" evidence="8">
    <location>
        <begin position="339"/>
        <end position="551"/>
    </location>
</feature>
<dbReference type="STRING" id="1434072.SAMN05216210_3053"/>
<evidence type="ECO:0000256" key="3">
    <source>
        <dbReference type="ARBA" id="ARBA00022741"/>
    </source>
</evidence>
<evidence type="ECO:0000256" key="7">
    <source>
        <dbReference type="SAM" id="Phobius"/>
    </source>
</evidence>
<dbReference type="PROSITE" id="PS50893">
    <property type="entry name" value="ABC_TRANSPORTER_2"/>
    <property type="match status" value="1"/>
</dbReference>
<dbReference type="Gene3D" id="1.20.1560.10">
    <property type="entry name" value="ABC transporter type 1, transmembrane domain"/>
    <property type="match status" value="1"/>
</dbReference>